<comment type="caution">
    <text evidence="1">The sequence shown here is derived from an EMBL/GenBank/DDBJ whole genome shotgun (WGS) entry which is preliminary data.</text>
</comment>
<organism evidence="1 2">
    <name type="scientific">Kickxella alabastrina</name>
    <dbReference type="NCBI Taxonomy" id="61397"/>
    <lineage>
        <taxon>Eukaryota</taxon>
        <taxon>Fungi</taxon>
        <taxon>Fungi incertae sedis</taxon>
        <taxon>Zoopagomycota</taxon>
        <taxon>Kickxellomycotina</taxon>
        <taxon>Kickxellomycetes</taxon>
        <taxon>Kickxellales</taxon>
        <taxon>Kickxellaceae</taxon>
        <taxon>Kickxella</taxon>
    </lineage>
</organism>
<dbReference type="EMBL" id="JANBPG010000999">
    <property type="protein sequence ID" value="KAJ1892419.1"/>
    <property type="molecule type" value="Genomic_DNA"/>
</dbReference>
<evidence type="ECO:0000313" key="1">
    <source>
        <dbReference type="EMBL" id="KAJ1892419.1"/>
    </source>
</evidence>
<gene>
    <name evidence="1" type="ORF">LPJ66_006354</name>
</gene>
<protein>
    <submittedName>
        <fullName evidence="1">Uncharacterized protein</fullName>
    </submittedName>
</protein>
<evidence type="ECO:0000313" key="2">
    <source>
        <dbReference type="Proteomes" id="UP001150581"/>
    </source>
</evidence>
<keyword evidence="2" id="KW-1185">Reference proteome</keyword>
<dbReference type="Proteomes" id="UP001150581">
    <property type="component" value="Unassembled WGS sequence"/>
</dbReference>
<accession>A0ACC1IBU7</accession>
<proteinExistence type="predicted"/>
<reference evidence="1" key="1">
    <citation type="submission" date="2022-07" db="EMBL/GenBank/DDBJ databases">
        <title>Phylogenomic reconstructions and comparative analyses of Kickxellomycotina fungi.</title>
        <authorList>
            <person name="Reynolds N.K."/>
            <person name="Stajich J.E."/>
            <person name="Barry K."/>
            <person name="Grigoriev I.V."/>
            <person name="Crous P."/>
            <person name="Smith M.E."/>
        </authorList>
    </citation>
    <scope>NUCLEOTIDE SEQUENCE</scope>
    <source>
        <strain evidence="1">Benny 63K</strain>
    </source>
</reference>
<name>A0ACC1IBU7_9FUNG</name>
<sequence>MPVPSRSAEQIPVPLAATTAYAQIPQNQSGHSDLYASNYSYYDIQQHQNRTPLNCALPSAGSSPVLTAAAATVAELGGTAHTKEAHSAALPPSMQSAADISSSQVASSAATTTASASYISTSTSNNNSSNPTEPLPPPQQQQQSQRYQNMHQDRPSLHQQQQHYLAPRTTYQNQHQHQQQQQQQHHHSNYRQPLPTSAPAMASQQQQHNTFSAAPTMSNMDPASLANSSSGTSHHPAPTHITSPHHHQHQHRPYDLHSPAPASRTFWNQYETGLLVKLWLEFEPQFTANKRNAAVWAQLAERLTKISGRQRVVRECRIKWKNMWAKHRDLVNASHMGIDSKLREFPHFVEFTAIRQRSTNQSVGTNE</sequence>